<accession>A0A7J6TVK0</accession>
<dbReference type="EMBL" id="JABANM010036954">
    <property type="protein sequence ID" value="KAF4686116.1"/>
    <property type="molecule type" value="Genomic_DNA"/>
</dbReference>
<dbReference type="AlphaFoldDB" id="A0A7J6TVK0"/>
<evidence type="ECO:0000313" key="3">
    <source>
        <dbReference type="EMBL" id="KAF4748416.1"/>
    </source>
</evidence>
<evidence type="ECO:0000313" key="5">
    <source>
        <dbReference type="Proteomes" id="UP000574390"/>
    </source>
</evidence>
<gene>
    <name evidence="2" type="ORF">FOZ62_028537</name>
    <name evidence="3" type="ORF">FOZ63_024277</name>
</gene>
<dbReference type="EMBL" id="JABANO010008518">
    <property type="protein sequence ID" value="KAF4748416.1"/>
    <property type="molecule type" value="Genomic_DNA"/>
</dbReference>
<reference evidence="4 5" key="1">
    <citation type="submission" date="2020-04" db="EMBL/GenBank/DDBJ databases">
        <title>Perkinsus olseni comparative genomics.</title>
        <authorList>
            <person name="Bogema D.R."/>
        </authorList>
    </citation>
    <scope>NUCLEOTIDE SEQUENCE [LARGE SCALE GENOMIC DNA]</scope>
    <source>
        <strain evidence="2">ATCC PRA-205</strain>
        <strain evidence="3 4">ATCC PRA-207</strain>
    </source>
</reference>
<keyword evidence="4" id="KW-1185">Reference proteome</keyword>
<sequence>MLSVILVIGILISVNDAYLPDGNFAGRLPSPFLSVDCTFVRGSGVSSVHMVVGCDEEKPAAVGRFEIKPVVNYPDQFIITDFKTPSYTSMVRELKRICPGRGFLMDDFARFKRIKGKVILHDDYRVYYARNERSVLLTRLTNISDSV</sequence>
<dbReference type="Proteomes" id="UP000574390">
    <property type="component" value="Unassembled WGS sequence"/>
</dbReference>
<comment type="caution">
    <text evidence="3">The sequence shown here is derived from an EMBL/GenBank/DDBJ whole genome shotgun (WGS) entry which is preliminary data.</text>
</comment>
<evidence type="ECO:0000313" key="4">
    <source>
        <dbReference type="Proteomes" id="UP000553632"/>
    </source>
</evidence>
<name>A0A7J6TVK0_PEROL</name>
<organism evidence="3 4">
    <name type="scientific">Perkinsus olseni</name>
    <name type="common">Perkinsus atlanticus</name>
    <dbReference type="NCBI Taxonomy" id="32597"/>
    <lineage>
        <taxon>Eukaryota</taxon>
        <taxon>Sar</taxon>
        <taxon>Alveolata</taxon>
        <taxon>Perkinsozoa</taxon>
        <taxon>Perkinsea</taxon>
        <taxon>Perkinsida</taxon>
        <taxon>Perkinsidae</taxon>
        <taxon>Perkinsus</taxon>
    </lineage>
</organism>
<feature type="signal peptide" evidence="1">
    <location>
        <begin position="1"/>
        <end position="17"/>
    </location>
</feature>
<proteinExistence type="predicted"/>
<keyword evidence="1" id="KW-0732">Signal</keyword>
<feature type="chain" id="PRO_5036205846" evidence="1">
    <location>
        <begin position="18"/>
        <end position="147"/>
    </location>
</feature>
<evidence type="ECO:0000313" key="2">
    <source>
        <dbReference type="EMBL" id="KAF4686116.1"/>
    </source>
</evidence>
<dbReference type="Proteomes" id="UP000553632">
    <property type="component" value="Unassembled WGS sequence"/>
</dbReference>
<protein>
    <submittedName>
        <fullName evidence="3">Uncharacterized protein</fullName>
    </submittedName>
</protein>
<evidence type="ECO:0000256" key="1">
    <source>
        <dbReference type="SAM" id="SignalP"/>
    </source>
</evidence>